<keyword evidence="1" id="KW-1185">Reference proteome</keyword>
<proteinExistence type="predicted"/>
<protein>
    <submittedName>
        <fullName evidence="2">Uncharacterized protein</fullName>
    </submittedName>
</protein>
<sequence length="169" mass="17929">MSGSQMSGPQMSGPQMSGRKCPFCLRPQVSGPQMSGRKCLSRKYSGKISSIEISIENLDRSVLYKGVATKSGISDTRVSCDENCTIIELPAHFPSSGRVVDTLAACDCFIAGIVPFLNAGNGLLKALKKATFLAGESVGQRGLLVKVVAFISSSWAVLAVACRKRWVPG</sequence>
<dbReference type="Gene3D" id="3.40.1190.20">
    <property type="match status" value="1"/>
</dbReference>
<dbReference type="WBParaSite" id="Gr19_v10_g2125.t3">
    <property type="protein sequence ID" value="Gr19_v10_g2125.t3"/>
    <property type="gene ID" value="Gr19_v10_g2125"/>
</dbReference>
<evidence type="ECO:0000313" key="1">
    <source>
        <dbReference type="Proteomes" id="UP000887572"/>
    </source>
</evidence>
<organism evidence="1 2">
    <name type="scientific">Globodera rostochiensis</name>
    <name type="common">Golden nematode worm</name>
    <name type="synonym">Heterodera rostochiensis</name>
    <dbReference type="NCBI Taxonomy" id="31243"/>
    <lineage>
        <taxon>Eukaryota</taxon>
        <taxon>Metazoa</taxon>
        <taxon>Ecdysozoa</taxon>
        <taxon>Nematoda</taxon>
        <taxon>Chromadorea</taxon>
        <taxon>Rhabditida</taxon>
        <taxon>Tylenchina</taxon>
        <taxon>Tylenchomorpha</taxon>
        <taxon>Tylenchoidea</taxon>
        <taxon>Heteroderidae</taxon>
        <taxon>Heteroderinae</taxon>
        <taxon>Globodera</taxon>
    </lineage>
</organism>
<dbReference type="Proteomes" id="UP000887572">
    <property type="component" value="Unplaced"/>
</dbReference>
<dbReference type="InterPro" id="IPR029056">
    <property type="entry name" value="Ribokinase-like"/>
</dbReference>
<reference evidence="2" key="1">
    <citation type="submission" date="2022-11" db="UniProtKB">
        <authorList>
            <consortium name="WormBaseParasite"/>
        </authorList>
    </citation>
    <scope>IDENTIFICATION</scope>
</reference>
<name>A0A914HKC7_GLORO</name>
<accession>A0A914HKC7</accession>
<evidence type="ECO:0000313" key="2">
    <source>
        <dbReference type="WBParaSite" id="Gr19_v10_g2125.t3"/>
    </source>
</evidence>
<dbReference type="SUPFAM" id="SSF53613">
    <property type="entry name" value="Ribokinase-like"/>
    <property type="match status" value="1"/>
</dbReference>
<dbReference type="AlphaFoldDB" id="A0A914HKC7"/>